<evidence type="ECO:0000313" key="6">
    <source>
        <dbReference type="EMBL" id="MFB9232161.1"/>
    </source>
</evidence>
<dbReference type="PRINTS" id="PR00034">
    <property type="entry name" value="HTHCRP"/>
</dbReference>
<dbReference type="PROSITE" id="PS51063">
    <property type="entry name" value="HTH_CRP_2"/>
    <property type="match status" value="1"/>
</dbReference>
<sequence length="226" mass="25635">MYVTVPNEFFPQAGKPIYRQRQSDKQSRVKERALITGQTLFREGDRADYVYEVVSGVMRLTRVLENGQRQVISFGYPGDVIGFPRNGRYHTECDVISAGTVKMYRRDALHSCATDVALHKFLTESALEEIALMQDHFLMLGRKTAKEKLASFLIALMNRAGTPLGQYKKIKLPMSRSDIADFLGLTTETVSRTVSEFRHKNIIALDDAHTVIVLEEDELLKIAYSN</sequence>
<evidence type="ECO:0000256" key="3">
    <source>
        <dbReference type="ARBA" id="ARBA00023163"/>
    </source>
</evidence>
<dbReference type="CDD" id="cd00038">
    <property type="entry name" value="CAP_ED"/>
    <property type="match status" value="1"/>
</dbReference>
<dbReference type="InterPro" id="IPR050397">
    <property type="entry name" value="Env_Response_Regulators"/>
</dbReference>
<keyword evidence="3" id="KW-0804">Transcription</keyword>
<feature type="domain" description="Cyclic nucleotide-binding" evidence="4">
    <location>
        <begin position="29"/>
        <end position="82"/>
    </location>
</feature>
<keyword evidence="1" id="KW-0805">Transcription regulation</keyword>
<dbReference type="InterPro" id="IPR014710">
    <property type="entry name" value="RmlC-like_jellyroll"/>
</dbReference>
<proteinExistence type="predicted"/>
<dbReference type="Pfam" id="PF13545">
    <property type="entry name" value="HTH_Crp_2"/>
    <property type="match status" value="1"/>
</dbReference>
<dbReference type="PANTHER" id="PTHR24567:SF75">
    <property type="entry name" value="FUMARATE AND NITRATE REDUCTION REGULATORY PROTEIN"/>
    <property type="match status" value="1"/>
</dbReference>
<dbReference type="InterPro" id="IPR036388">
    <property type="entry name" value="WH-like_DNA-bd_sf"/>
</dbReference>
<dbReference type="SMART" id="SM00419">
    <property type="entry name" value="HTH_CRP"/>
    <property type="match status" value="1"/>
</dbReference>
<comment type="caution">
    <text evidence="6">The sequence shown here is derived from an EMBL/GenBank/DDBJ whole genome shotgun (WGS) entry which is preliminary data.</text>
</comment>
<dbReference type="InterPro" id="IPR018335">
    <property type="entry name" value="Tscrpt_reg_HTH_Crp-type_CS"/>
</dbReference>
<dbReference type="InterPro" id="IPR000595">
    <property type="entry name" value="cNMP-bd_dom"/>
</dbReference>
<evidence type="ECO:0000256" key="1">
    <source>
        <dbReference type="ARBA" id="ARBA00023015"/>
    </source>
</evidence>
<dbReference type="Proteomes" id="UP001589683">
    <property type="component" value="Unassembled WGS sequence"/>
</dbReference>
<dbReference type="PANTHER" id="PTHR24567">
    <property type="entry name" value="CRP FAMILY TRANSCRIPTIONAL REGULATORY PROTEIN"/>
    <property type="match status" value="1"/>
</dbReference>
<dbReference type="SMART" id="SM00100">
    <property type="entry name" value="cNMP"/>
    <property type="match status" value="1"/>
</dbReference>
<accession>A0ABV5JFB8</accession>
<dbReference type="RefSeq" id="WP_213889915.1">
    <property type="nucleotide sequence ID" value="NZ_JAGFNU010000008.1"/>
</dbReference>
<keyword evidence="7" id="KW-1185">Reference proteome</keyword>
<dbReference type="PROSITE" id="PS00042">
    <property type="entry name" value="HTH_CRP_1"/>
    <property type="match status" value="1"/>
</dbReference>
<dbReference type="Pfam" id="PF00027">
    <property type="entry name" value="cNMP_binding"/>
    <property type="match status" value="1"/>
</dbReference>
<evidence type="ECO:0000259" key="5">
    <source>
        <dbReference type="PROSITE" id="PS51063"/>
    </source>
</evidence>
<dbReference type="Gene3D" id="1.10.10.10">
    <property type="entry name" value="Winged helix-like DNA-binding domain superfamily/Winged helix DNA-binding domain"/>
    <property type="match status" value="1"/>
</dbReference>
<gene>
    <name evidence="6" type="ORF">ACFFUT_10240</name>
</gene>
<dbReference type="EMBL" id="JBHMEA010000038">
    <property type="protein sequence ID" value="MFB9232161.1"/>
    <property type="molecule type" value="Genomic_DNA"/>
</dbReference>
<dbReference type="SUPFAM" id="SSF51206">
    <property type="entry name" value="cAMP-binding domain-like"/>
    <property type="match status" value="1"/>
</dbReference>
<reference evidence="6 7" key="1">
    <citation type="submission" date="2024-09" db="EMBL/GenBank/DDBJ databases">
        <authorList>
            <person name="Sun Q."/>
            <person name="Mori K."/>
        </authorList>
    </citation>
    <scope>NUCLEOTIDE SEQUENCE [LARGE SCALE GENOMIC DNA]</scope>
    <source>
        <strain evidence="6 7">CECT 8726</strain>
    </source>
</reference>
<dbReference type="CDD" id="cd00092">
    <property type="entry name" value="HTH_CRP"/>
    <property type="match status" value="1"/>
</dbReference>
<dbReference type="SUPFAM" id="SSF46785">
    <property type="entry name" value="Winged helix' DNA-binding domain"/>
    <property type="match status" value="1"/>
</dbReference>
<evidence type="ECO:0000259" key="4">
    <source>
        <dbReference type="PROSITE" id="PS50042"/>
    </source>
</evidence>
<feature type="domain" description="HTH crp-type" evidence="5">
    <location>
        <begin position="143"/>
        <end position="217"/>
    </location>
</feature>
<evidence type="ECO:0000256" key="2">
    <source>
        <dbReference type="ARBA" id="ARBA00023125"/>
    </source>
</evidence>
<dbReference type="InterPro" id="IPR012318">
    <property type="entry name" value="HTH_CRP"/>
</dbReference>
<dbReference type="Gene3D" id="2.60.120.10">
    <property type="entry name" value="Jelly Rolls"/>
    <property type="match status" value="1"/>
</dbReference>
<dbReference type="InterPro" id="IPR036390">
    <property type="entry name" value="WH_DNA-bd_sf"/>
</dbReference>
<keyword evidence="2" id="KW-0238">DNA-binding</keyword>
<evidence type="ECO:0000313" key="7">
    <source>
        <dbReference type="Proteomes" id="UP001589683"/>
    </source>
</evidence>
<protein>
    <submittedName>
        <fullName evidence="6">Helix-turn-helix domain-containing protein</fullName>
    </submittedName>
</protein>
<name>A0ABV5JFB8_9RHOB</name>
<dbReference type="PROSITE" id="PS50042">
    <property type="entry name" value="CNMP_BINDING_3"/>
    <property type="match status" value="1"/>
</dbReference>
<dbReference type="InterPro" id="IPR018490">
    <property type="entry name" value="cNMP-bd_dom_sf"/>
</dbReference>
<organism evidence="6 7">
    <name type="scientific">Pseudohalocynthiibacter aestuariivivens</name>
    <dbReference type="NCBI Taxonomy" id="1591409"/>
    <lineage>
        <taxon>Bacteria</taxon>
        <taxon>Pseudomonadati</taxon>
        <taxon>Pseudomonadota</taxon>
        <taxon>Alphaproteobacteria</taxon>
        <taxon>Rhodobacterales</taxon>
        <taxon>Paracoccaceae</taxon>
        <taxon>Pseudohalocynthiibacter</taxon>
    </lineage>
</organism>